<accession>A0ABX5P7M7</accession>
<dbReference type="EMBL" id="NIRT01000037">
    <property type="protein sequence ID" value="PYD65244.1"/>
    <property type="molecule type" value="Genomic_DNA"/>
</dbReference>
<evidence type="ECO:0000313" key="3">
    <source>
        <dbReference type="Proteomes" id="UP000247512"/>
    </source>
</evidence>
<proteinExistence type="predicted"/>
<evidence type="ECO:0000256" key="1">
    <source>
        <dbReference type="SAM" id="MobiDB-lite"/>
    </source>
</evidence>
<feature type="region of interest" description="Disordered" evidence="1">
    <location>
        <begin position="1"/>
        <end position="46"/>
    </location>
</feature>
<dbReference type="InterPro" id="IPR025528">
    <property type="entry name" value="BrnA_antitoxin"/>
</dbReference>
<feature type="compositionally biased region" description="Basic and acidic residues" evidence="1">
    <location>
        <begin position="1"/>
        <end position="10"/>
    </location>
</feature>
<evidence type="ECO:0000313" key="2">
    <source>
        <dbReference type="EMBL" id="PYD65244.1"/>
    </source>
</evidence>
<evidence type="ECO:0008006" key="4">
    <source>
        <dbReference type="Google" id="ProtNLM"/>
    </source>
</evidence>
<sequence>MGRQQARDMANDSSTSLPDLSDAAKPKLGKAKRGRPRKENPKAHVSLRVDADVLEALKSTGPGWQTFINDVLRKALSNRHGGVVRQA</sequence>
<gene>
    <name evidence="2" type="ORF">CDI09_14730</name>
</gene>
<dbReference type="Proteomes" id="UP000247512">
    <property type="component" value="Unassembled WGS sequence"/>
</dbReference>
<organism evidence="2 3">
    <name type="scientific">Komagataeibacter nataicola</name>
    <dbReference type="NCBI Taxonomy" id="265960"/>
    <lineage>
        <taxon>Bacteria</taxon>
        <taxon>Pseudomonadati</taxon>
        <taxon>Pseudomonadota</taxon>
        <taxon>Alphaproteobacteria</taxon>
        <taxon>Acetobacterales</taxon>
        <taxon>Acetobacteraceae</taxon>
        <taxon>Komagataeibacter</taxon>
    </lineage>
</organism>
<keyword evidence="3" id="KW-1185">Reference proteome</keyword>
<dbReference type="Pfam" id="PF14384">
    <property type="entry name" value="BrnA_antitoxin"/>
    <property type="match status" value="1"/>
</dbReference>
<comment type="caution">
    <text evidence="2">The sequence shown here is derived from an EMBL/GenBank/DDBJ whole genome shotgun (WGS) entry which is preliminary data.</text>
</comment>
<reference evidence="2 3" key="1">
    <citation type="submission" date="2017-06" db="EMBL/GenBank/DDBJ databases">
        <title>A draft genome sequence of Komagataeibacter nataicola LMG 1536.</title>
        <authorList>
            <person name="Skraban J."/>
            <person name="Cleenwerck I."/>
            <person name="Vandamme P."/>
            <person name="Trcek J."/>
        </authorList>
    </citation>
    <scope>NUCLEOTIDE SEQUENCE [LARGE SCALE GENOMIC DNA]</scope>
    <source>
        <strain evidence="2 3">LMG 1536</strain>
    </source>
</reference>
<feature type="compositionally biased region" description="Basic and acidic residues" evidence="1">
    <location>
        <begin position="37"/>
        <end position="46"/>
    </location>
</feature>
<feature type="compositionally biased region" description="Basic residues" evidence="1">
    <location>
        <begin position="27"/>
        <end position="36"/>
    </location>
</feature>
<name>A0ABX5P7M7_9PROT</name>
<protein>
    <recommendedName>
        <fullName evidence="4">BrnA antitoxin of type II toxin-antitoxin system</fullName>
    </recommendedName>
</protein>